<dbReference type="GeneID" id="81593224"/>
<comment type="caution">
    <text evidence="1">The sequence shown here is derived from an EMBL/GenBank/DDBJ whole genome shotgun (WGS) entry which is preliminary data.</text>
</comment>
<dbReference type="EMBL" id="JAQJAE010000006">
    <property type="protein sequence ID" value="KAJ5589250.1"/>
    <property type="molecule type" value="Genomic_DNA"/>
</dbReference>
<reference evidence="1" key="2">
    <citation type="submission" date="2023-01" db="EMBL/GenBank/DDBJ databases">
        <authorList>
            <person name="Petersen C."/>
        </authorList>
    </citation>
    <scope>NUCLEOTIDE SEQUENCE</scope>
    <source>
        <strain evidence="1">IBT 12815</strain>
    </source>
</reference>
<proteinExistence type="predicted"/>
<accession>A0AAD6DMR2</accession>
<organism evidence="1 2">
    <name type="scientific">Penicillium hordei</name>
    <dbReference type="NCBI Taxonomy" id="40994"/>
    <lineage>
        <taxon>Eukaryota</taxon>
        <taxon>Fungi</taxon>
        <taxon>Dikarya</taxon>
        <taxon>Ascomycota</taxon>
        <taxon>Pezizomycotina</taxon>
        <taxon>Eurotiomycetes</taxon>
        <taxon>Eurotiomycetidae</taxon>
        <taxon>Eurotiales</taxon>
        <taxon>Aspergillaceae</taxon>
        <taxon>Penicillium</taxon>
    </lineage>
</organism>
<gene>
    <name evidence="1" type="ORF">N7537_011928</name>
</gene>
<dbReference type="RefSeq" id="XP_056748269.1">
    <property type="nucleotide sequence ID" value="XM_056902982.1"/>
</dbReference>
<name>A0AAD6DMR2_9EURO</name>
<protein>
    <submittedName>
        <fullName evidence="1">Uncharacterized protein</fullName>
    </submittedName>
</protein>
<sequence length="206" mass="22480">MGNDFAAAQELLRNAKPARGKFSASGFCRALVGLVLNMVNERVEFGFHTPPWAIPVHLVSSNRVSLLSGRTATPGPCLYRLIHPGWTGQKATQLRNGGHGLSRSHGARVTTVLNPLLRYSLPVPRFDEGFFGFRDMHEVAAGIVGQALHNRLQPSDRAAEDVQTISFLHHSNTVKCETAHPPVPPAFGAPVWWGVPGRRENSGGWH</sequence>
<evidence type="ECO:0000313" key="1">
    <source>
        <dbReference type="EMBL" id="KAJ5589250.1"/>
    </source>
</evidence>
<dbReference type="Proteomes" id="UP001213799">
    <property type="component" value="Unassembled WGS sequence"/>
</dbReference>
<reference evidence="1" key="1">
    <citation type="journal article" date="2023" name="IMA Fungus">
        <title>Comparative genomic study of the Penicillium genus elucidates a diverse pangenome and 15 lateral gene transfer events.</title>
        <authorList>
            <person name="Petersen C."/>
            <person name="Sorensen T."/>
            <person name="Nielsen M.R."/>
            <person name="Sondergaard T.E."/>
            <person name="Sorensen J.L."/>
            <person name="Fitzpatrick D.A."/>
            <person name="Frisvad J.C."/>
            <person name="Nielsen K.L."/>
        </authorList>
    </citation>
    <scope>NUCLEOTIDE SEQUENCE</scope>
    <source>
        <strain evidence="1">IBT 12815</strain>
    </source>
</reference>
<evidence type="ECO:0000313" key="2">
    <source>
        <dbReference type="Proteomes" id="UP001213799"/>
    </source>
</evidence>
<dbReference type="AlphaFoldDB" id="A0AAD6DMR2"/>
<keyword evidence="2" id="KW-1185">Reference proteome</keyword>